<evidence type="ECO:0000256" key="7">
    <source>
        <dbReference type="SAM" id="SignalP"/>
    </source>
</evidence>
<evidence type="ECO:0000256" key="2">
    <source>
        <dbReference type="ARBA" id="ARBA00022729"/>
    </source>
</evidence>
<comment type="subcellular location">
    <subcellularLocation>
        <location evidence="1">Membrane</location>
        <topology evidence="1">Lipid-anchor</topology>
    </subcellularLocation>
</comment>
<comment type="similarity">
    <text evidence="6">Belongs to the nlpA lipoprotein family.</text>
</comment>
<dbReference type="PANTHER" id="PTHR30429">
    <property type="entry name" value="D-METHIONINE-BINDING LIPOPROTEIN METQ"/>
    <property type="match status" value="1"/>
</dbReference>
<gene>
    <name evidence="8" type="ORF">H9850_10365</name>
</gene>
<reference evidence="8" key="1">
    <citation type="journal article" date="2021" name="PeerJ">
        <title>Extensive microbial diversity within the chicken gut microbiome revealed by metagenomics and culture.</title>
        <authorList>
            <person name="Gilroy R."/>
            <person name="Ravi A."/>
            <person name="Getino M."/>
            <person name="Pursley I."/>
            <person name="Horton D.L."/>
            <person name="Alikhan N.F."/>
            <person name="Baker D."/>
            <person name="Gharbi K."/>
            <person name="Hall N."/>
            <person name="Watson M."/>
            <person name="Adriaenssens E.M."/>
            <person name="Foster-Nyarko E."/>
            <person name="Jarju S."/>
            <person name="Secka A."/>
            <person name="Antonio M."/>
            <person name="Oren A."/>
            <person name="Chaudhuri R.R."/>
            <person name="La Ragione R."/>
            <person name="Hildebrand F."/>
            <person name="Pallen M.J."/>
        </authorList>
    </citation>
    <scope>NUCLEOTIDE SEQUENCE</scope>
    <source>
        <strain evidence="8">USASDec5-558</strain>
    </source>
</reference>
<sequence>MKKLSVLTLSAAAVLFSASFAANAGTLKIGATPMPHAEILEHVKAAAAEKGIDLQIIEFNDYVQPNLAADDGELDGNFFQHRPYLDVFVKDHGVNLVSVCSVHIEPMGVYSNKIKDLKDLKDGALVGIPNDPTNGGRSLLLLASAGLIKVANPNDVTTTVLDITENPKNLEFRELEAAQLPRALDDLDVAVINTNYALPAGLNPNDDALLIEGSESPYVNIVAANPDKAKSADMQELAKLLTSEETAKFISEKYQGAVVPAGQIDEIK</sequence>
<dbReference type="PIRSF" id="PIRSF002854">
    <property type="entry name" value="MetQ"/>
    <property type="match status" value="1"/>
</dbReference>
<dbReference type="PANTHER" id="PTHR30429:SF0">
    <property type="entry name" value="METHIONINE-BINDING LIPOPROTEIN METQ"/>
    <property type="match status" value="1"/>
</dbReference>
<dbReference type="InterPro" id="IPR004872">
    <property type="entry name" value="Lipoprotein_NlpA"/>
</dbReference>
<dbReference type="NCBIfam" id="TIGR00363">
    <property type="entry name" value="MetQ/NlpA family lipoprotein"/>
    <property type="match status" value="1"/>
</dbReference>
<organism evidence="8 9">
    <name type="scientific">Candidatus Anaerobiospirillum pullistercoris</name>
    <dbReference type="NCBI Taxonomy" id="2838452"/>
    <lineage>
        <taxon>Bacteria</taxon>
        <taxon>Pseudomonadati</taxon>
        <taxon>Pseudomonadota</taxon>
        <taxon>Gammaproteobacteria</taxon>
        <taxon>Aeromonadales</taxon>
        <taxon>Succinivibrionaceae</taxon>
        <taxon>Anaerobiospirillum</taxon>
    </lineage>
</organism>
<evidence type="ECO:0000256" key="6">
    <source>
        <dbReference type="PIRNR" id="PIRNR002854"/>
    </source>
</evidence>
<name>A0A9D1WEU7_9GAMM</name>
<feature type="chain" id="PRO_5038340659" description="Lipoprotein" evidence="7">
    <location>
        <begin position="25"/>
        <end position="268"/>
    </location>
</feature>
<keyword evidence="2 7" id="KW-0732">Signal</keyword>
<dbReference type="Proteomes" id="UP000886829">
    <property type="component" value="Unassembled WGS sequence"/>
</dbReference>
<dbReference type="EMBL" id="DXEV01000206">
    <property type="protein sequence ID" value="HIX57856.1"/>
    <property type="molecule type" value="Genomic_DNA"/>
</dbReference>
<proteinExistence type="inferred from homology"/>
<evidence type="ECO:0000256" key="5">
    <source>
        <dbReference type="ARBA" id="ARBA00023288"/>
    </source>
</evidence>
<keyword evidence="4" id="KW-0564">Palmitate</keyword>
<evidence type="ECO:0000313" key="9">
    <source>
        <dbReference type="Proteomes" id="UP000886829"/>
    </source>
</evidence>
<dbReference type="Pfam" id="PF03180">
    <property type="entry name" value="Lipoprotein_9"/>
    <property type="match status" value="1"/>
</dbReference>
<evidence type="ECO:0000256" key="3">
    <source>
        <dbReference type="ARBA" id="ARBA00023136"/>
    </source>
</evidence>
<dbReference type="SUPFAM" id="SSF53850">
    <property type="entry name" value="Periplasmic binding protein-like II"/>
    <property type="match status" value="1"/>
</dbReference>
<evidence type="ECO:0000256" key="4">
    <source>
        <dbReference type="ARBA" id="ARBA00023139"/>
    </source>
</evidence>
<protein>
    <recommendedName>
        <fullName evidence="6">Lipoprotein</fullName>
    </recommendedName>
</protein>
<keyword evidence="3" id="KW-0472">Membrane</keyword>
<feature type="signal peptide" evidence="7">
    <location>
        <begin position="1"/>
        <end position="24"/>
    </location>
</feature>
<evidence type="ECO:0000313" key="8">
    <source>
        <dbReference type="EMBL" id="HIX57856.1"/>
    </source>
</evidence>
<dbReference type="GO" id="GO:0016020">
    <property type="term" value="C:membrane"/>
    <property type="evidence" value="ECO:0007669"/>
    <property type="project" value="UniProtKB-SubCell"/>
</dbReference>
<comment type="caution">
    <text evidence="8">The sequence shown here is derived from an EMBL/GenBank/DDBJ whole genome shotgun (WGS) entry which is preliminary data.</text>
</comment>
<reference evidence="8" key="2">
    <citation type="submission" date="2021-04" db="EMBL/GenBank/DDBJ databases">
        <authorList>
            <person name="Gilroy R."/>
        </authorList>
    </citation>
    <scope>NUCLEOTIDE SEQUENCE</scope>
    <source>
        <strain evidence="8">USASDec5-558</strain>
    </source>
</reference>
<evidence type="ECO:0000256" key="1">
    <source>
        <dbReference type="ARBA" id="ARBA00004635"/>
    </source>
</evidence>
<accession>A0A9D1WEU7</accession>
<dbReference type="Gene3D" id="3.40.190.10">
    <property type="entry name" value="Periplasmic binding protein-like II"/>
    <property type="match status" value="2"/>
</dbReference>
<keyword evidence="5 6" id="KW-0449">Lipoprotein</keyword>
<dbReference type="CDD" id="cd13597">
    <property type="entry name" value="PBP2_lipoprotein_Tp32"/>
    <property type="match status" value="1"/>
</dbReference>
<dbReference type="AlphaFoldDB" id="A0A9D1WEU7"/>